<keyword evidence="4" id="KW-1185">Reference proteome</keyword>
<dbReference type="OrthoDB" id="7337441at2759"/>
<keyword evidence="1" id="KW-0175">Coiled coil</keyword>
<feature type="region of interest" description="Disordered" evidence="2">
    <location>
        <begin position="1"/>
        <end position="55"/>
    </location>
</feature>
<evidence type="ECO:0000313" key="4">
    <source>
        <dbReference type="Proteomes" id="UP000691718"/>
    </source>
</evidence>
<gene>
    <name evidence="3" type="ORF">PAPOLLO_LOCUS17507</name>
</gene>
<evidence type="ECO:0000256" key="2">
    <source>
        <dbReference type="SAM" id="MobiDB-lite"/>
    </source>
</evidence>
<dbReference type="EMBL" id="CAJQZP010001143">
    <property type="protein sequence ID" value="CAG5021382.1"/>
    <property type="molecule type" value="Genomic_DNA"/>
</dbReference>
<dbReference type="Proteomes" id="UP000691718">
    <property type="component" value="Unassembled WGS sequence"/>
</dbReference>
<accession>A0A8S3XEU5</accession>
<name>A0A8S3XEU5_PARAO</name>
<protein>
    <submittedName>
        <fullName evidence="3">(apollo) hypothetical protein</fullName>
    </submittedName>
</protein>
<reference evidence="3" key="1">
    <citation type="submission" date="2021-04" db="EMBL/GenBank/DDBJ databases">
        <authorList>
            <person name="Tunstrom K."/>
        </authorList>
    </citation>
    <scope>NUCLEOTIDE SEQUENCE</scope>
</reference>
<comment type="caution">
    <text evidence="3">The sequence shown here is derived from an EMBL/GenBank/DDBJ whole genome shotgun (WGS) entry which is preliminary data.</text>
</comment>
<evidence type="ECO:0000256" key="1">
    <source>
        <dbReference type="SAM" id="Coils"/>
    </source>
</evidence>
<evidence type="ECO:0000313" key="3">
    <source>
        <dbReference type="EMBL" id="CAG5021382.1"/>
    </source>
</evidence>
<sequence length="151" mass="17746">MPFKRTPPRIASSTEPRESPYHGGSEPNISTYKDDSDVGDFSTNMSTRATKRKHDQDFKDELQAFKVDILSTLNSWKDSQENKMETILMSINKLRNEYKELHTSVKFMSSNYDEIREKIASLDKEKQEQLKCIRELENKINLWREIKNDPL</sequence>
<dbReference type="AlphaFoldDB" id="A0A8S3XEU5"/>
<feature type="coiled-coil region" evidence="1">
    <location>
        <begin position="77"/>
        <end position="139"/>
    </location>
</feature>
<organism evidence="3 4">
    <name type="scientific">Parnassius apollo</name>
    <name type="common">Apollo butterfly</name>
    <name type="synonym">Papilio apollo</name>
    <dbReference type="NCBI Taxonomy" id="110799"/>
    <lineage>
        <taxon>Eukaryota</taxon>
        <taxon>Metazoa</taxon>
        <taxon>Ecdysozoa</taxon>
        <taxon>Arthropoda</taxon>
        <taxon>Hexapoda</taxon>
        <taxon>Insecta</taxon>
        <taxon>Pterygota</taxon>
        <taxon>Neoptera</taxon>
        <taxon>Endopterygota</taxon>
        <taxon>Lepidoptera</taxon>
        <taxon>Glossata</taxon>
        <taxon>Ditrysia</taxon>
        <taxon>Papilionoidea</taxon>
        <taxon>Papilionidae</taxon>
        <taxon>Parnassiinae</taxon>
        <taxon>Parnassini</taxon>
        <taxon>Parnassius</taxon>
        <taxon>Parnassius</taxon>
    </lineage>
</organism>
<proteinExistence type="predicted"/>